<name>A0AA90NNX6_9GAMM</name>
<evidence type="ECO:0000256" key="1">
    <source>
        <dbReference type="SAM" id="SignalP"/>
    </source>
</evidence>
<organism evidence="2 3">
    <name type="scientific">Candidatus Endonucleibacter bathymodioli</name>
    <dbReference type="NCBI Taxonomy" id="539814"/>
    <lineage>
        <taxon>Bacteria</taxon>
        <taxon>Pseudomonadati</taxon>
        <taxon>Pseudomonadota</taxon>
        <taxon>Gammaproteobacteria</taxon>
        <taxon>Oceanospirillales</taxon>
        <taxon>Endozoicomonadaceae</taxon>
        <taxon>Candidatus Endonucleibacter</taxon>
    </lineage>
</organism>
<feature type="signal peptide" evidence="1">
    <location>
        <begin position="1"/>
        <end position="19"/>
    </location>
</feature>
<comment type="caution">
    <text evidence="2">The sequence shown here is derived from an EMBL/GenBank/DDBJ whole genome shotgun (WGS) entry which is preliminary data.</text>
</comment>
<protein>
    <submittedName>
        <fullName evidence="2">Uncharacterized protein</fullName>
    </submittedName>
</protein>
<dbReference type="Proteomes" id="UP001178148">
    <property type="component" value="Unassembled WGS sequence"/>
</dbReference>
<proteinExistence type="predicted"/>
<evidence type="ECO:0000313" key="2">
    <source>
        <dbReference type="EMBL" id="MDP0590072.1"/>
    </source>
</evidence>
<gene>
    <name evidence="2" type="ORF">QS748_13150</name>
</gene>
<dbReference type="AlphaFoldDB" id="A0AA90NNX6"/>
<feature type="chain" id="PRO_5041710166" evidence="1">
    <location>
        <begin position="20"/>
        <end position="89"/>
    </location>
</feature>
<keyword evidence="1" id="KW-0732">Signal</keyword>
<accession>A0AA90NNX6</accession>
<evidence type="ECO:0000313" key="3">
    <source>
        <dbReference type="Proteomes" id="UP001178148"/>
    </source>
</evidence>
<dbReference type="EMBL" id="JASXSV010000029">
    <property type="protein sequence ID" value="MDP0590072.1"/>
    <property type="molecule type" value="Genomic_DNA"/>
</dbReference>
<reference evidence="2 3" key="1">
    <citation type="journal article" date="2023" name="bioRxiv">
        <title>An intranuclear bacterial parasite of deep-sea mussels expresses apoptosis inhibitors acquired from its host.</title>
        <authorList>
            <person name="Gonzalez Porras M.A."/>
            <person name="Assie A."/>
            <person name="Tietjen M."/>
            <person name="Violette M."/>
            <person name="Kleiner M."/>
            <person name="Gruber-Vodicka H."/>
            <person name="Dubilier N."/>
            <person name="Leisch N."/>
        </authorList>
    </citation>
    <scope>NUCLEOTIDE SEQUENCE [LARGE SCALE GENOMIC DNA]</scope>
    <source>
        <strain evidence="2">IAP13</strain>
    </source>
</reference>
<sequence length="89" mass="10469">MKLIIISMFFYVFTINCLANSAQNTKPDHVNVSFTNNPHHQQYYQGTSNVINTLHSTIPRVRSKYYKEEKVSQTKKTESIVRNYHVDIF</sequence>
<keyword evidence="3" id="KW-1185">Reference proteome</keyword>